<dbReference type="PANTHER" id="PTHR46609:SF6">
    <property type="entry name" value="EXONUCLEASE, PHAGE-TYPE_RECB, C-TERMINAL DOMAIN-CONTAINING PROTEIN-RELATED"/>
    <property type="match status" value="1"/>
</dbReference>
<accession>A0ABP9FRQ5</accession>
<keyword evidence="4" id="KW-1185">Reference proteome</keyword>
<reference evidence="4" key="1">
    <citation type="journal article" date="2019" name="Int. J. Syst. Evol. Microbiol.">
        <title>The Global Catalogue of Microorganisms (GCM) 10K type strain sequencing project: providing services to taxonomists for standard genome sequencing and annotation.</title>
        <authorList>
            <consortium name="The Broad Institute Genomics Platform"/>
            <consortium name="The Broad Institute Genome Sequencing Center for Infectious Disease"/>
            <person name="Wu L."/>
            <person name="Ma J."/>
        </authorList>
    </citation>
    <scope>NUCLEOTIDE SEQUENCE [LARGE SCALE GENOMIC DNA]</scope>
    <source>
        <strain evidence="4">JCM 19129</strain>
    </source>
</reference>
<dbReference type="InterPro" id="IPR011335">
    <property type="entry name" value="Restrct_endonuc-II-like"/>
</dbReference>
<dbReference type="PANTHER" id="PTHR46609">
    <property type="entry name" value="EXONUCLEASE, PHAGE-TYPE/RECB, C-TERMINAL DOMAIN-CONTAINING PROTEIN"/>
    <property type="match status" value="1"/>
</dbReference>
<evidence type="ECO:0000259" key="2">
    <source>
        <dbReference type="Pfam" id="PF09588"/>
    </source>
</evidence>
<feature type="domain" description="YqaJ viral recombinase" evidence="2">
    <location>
        <begin position="34"/>
        <end position="164"/>
    </location>
</feature>
<evidence type="ECO:0000256" key="1">
    <source>
        <dbReference type="SAM" id="Coils"/>
    </source>
</evidence>
<dbReference type="Pfam" id="PF09588">
    <property type="entry name" value="YqaJ"/>
    <property type="match status" value="1"/>
</dbReference>
<evidence type="ECO:0000313" key="4">
    <source>
        <dbReference type="Proteomes" id="UP001500368"/>
    </source>
</evidence>
<dbReference type="Proteomes" id="UP001500368">
    <property type="component" value="Unassembled WGS sequence"/>
</dbReference>
<organism evidence="3 4">
    <name type="scientific">Nesterenkonia rhizosphaerae</name>
    <dbReference type="NCBI Taxonomy" id="1348272"/>
    <lineage>
        <taxon>Bacteria</taxon>
        <taxon>Bacillati</taxon>
        <taxon>Actinomycetota</taxon>
        <taxon>Actinomycetes</taxon>
        <taxon>Micrococcales</taxon>
        <taxon>Micrococcaceae</taxon>
        <taxon>Nesterenkonia</taxon>
    </lineage>
</organism>
<keyword evidence="1" id="KW-0175">Coiled coil</keyword>
<dbReference type="Gene3D" id="3.90.320.10">
    <property type="match status" value="1"/>
</dbReference>
<evidence type="ECO:0000313" key="3">
    <source>
        <dbReference type="EMBL" id="GAA4914603.1"/>
    </source>
</evidence>
<comment type="caution">
    <text evidence="3">The sequence shown here is derived from an EMBL/GenBank/DDBJ whole genome shotgun (WGS) entry which is preliminary data.</text>
</comment>
<dbReference type="InterPro" id="IPR017482">
    <property type="entry name" value="Lambda-type_endonuclease"/>
</dbReference>
<dbReference type="SUPFAM" id="SSF52980">
    <property type="entry name" value="Restriction endonuclease-like"/>
    <property type="match status" value="1"/>
</dbReference>
<proteinExistence type="predicted"/>
<dbReference type="EMBL" id="BAABLW010000003">
    <property type="protein sequence ID" value="GAA4914603.1"/>
    <property type="molecule type" value="Genomic_DNA"/>
</dbReference>
<dbReference type="InterPro" id="IPR011604">
    <property type="entry name" value="PDDEXK-like_dom_sf"/>
</dbReference>
<feature type="coiled-coil region" evidence="1">
    <location>
        <begin position="241"/>
        <end position="275"/>
    </location>
</feature>
<gene>
    <name evidence="3" type="ORF">GCM10025790_06940</name>
</gene>
<dbReference type="InterPro" id="IPR019080">
    <property type="entry name" value="YqaJ_viral_recombinase"/>
</dbReference>
<dbReference type="RefSeq" id="WP_345476692.1">
    <property type="nucleotide sequence ID" value="NZ_BAABLW010000003.1"/>
</dbReference>
<dbReference type="InterPro" id="IPR051703">
    <property type="entry name" value="NF-kappa-B_Signaling_Reg"/>
</dbReference>
<dbReference type="NCBIfam" id="TIGR03033">
    <property type="entry name" value="phage_rel_nuc"/>
    <property type="match status" value="1"/>
</dbReference>
<sequence length="350" mass="38758">MTSSALAFAYDGAVNFATPNATLVLPADAPREAWLEARTQGIGGSDVSAIVGLNKWASAYSVWLDKLKLAPPKPETMAMKMGNLLEPIVRELFTEASGLRVRQRGLLRSKSHPFMQYTPDGLTEDGGLLECKTSNGWLSHEWEDGQVPDHAELQVQHGMAVTGRTHAWVCGLLDGRDWFMRRIERDDDLITELIAIEERFWTQHVLTSEAPPAVKSDLELLKAQYGNAVSEPPATAPVAELAELREAHTSLGKQIKELEKERDNTAARIRQLAGDKELLAGAEDQRVYFTIKQNGAFSARKFEADHPELAAKYQKTVTQLDSKALQEAEPGLYGKYRARVLRAPALKDAK</sequence>
<name>A0ABP9FRQ5_9MICC</name>
<protein>
    <submittedName>
        <fullName evidence="3">YqaJ viral recombinase family protein</fullName>
    </submittedName>
</protein>